<evidence type="ECO:0000259" key="2">
    <source>
        <dbReference type="PROSITE" id="PS50181"/>
    </source>
</evidence>
<dbReference type="PROSITE" id="PS50181">
    <property type="entry name" value="FBOX"/>
    <property type="match status" value="1"/>
</dbReference>
<dbReference type="EMBL" id="JARKIB010000045">
    <property type="protein sequence ID" value="KAJ7757013.1"/>
    <property type="molecule type" value="Genomic_DNA"/>
</dbReference>
<feature type="region of interest" description="Disordered" evidence="1">
    <location>
        <begin position="1"/>
        <end position="66"/>
    </location>
</feature>
<name>A0AAD7J5Y5_9AGAR</name>
<dbReference type="Proteomes" id="UP001215598">
    <property type="component" value="Unassembled WGS sequence"/>
</dbReference>
<gene>
    <name evidence="3" type="ORF">B0H16DRAFT_675958</name>
</gene>
<evidence type="ECO:0000313" key="3">
    <source>
        <dbReference type="EMBL" id="KAJ7757013.1"/>
    </source>
</evidence>
<comment type="caution">
    <text evidence="3">The sequence shown here is derived from an EMBL/GenBank/DDBJ whole genome shotgun (WGS) entry which is preliminary data.</text>
</comment>
<reference evidence="3" key="1">
    <citation type="submission" date="2023-03" db="EMBL/GenBank/DDBJ databases">
        <title>Massive genome expansion in bonnet fungi (Mycena s.s.) driven by repeated elements and novel gene families across ecological guilds.</title>
        <authorList>
            <consortium name="Lawrence Berkeley National Laboratory"/>
            <person name="Harder C.B."/>
            <person name="Miyauchi S."/>
            <person name="Viragh M."/>
            <person name="Kuo A."/>
            <person name="Thoen E."/>
            <person name="Andreopoulos B."/>
            <person name="Lu D."/>
            <person name="Skrede I."/>
            <person name="Drula E."/>
            <person name="Henrissat B."/>
            <person name="Morin E."/>
            <person name="Kohler A."/>
            <person name="Barry K."/>
            <person name="LaButti K."/>
            <person name="Morin E."/>
            <person name="Salamov A."/>
            <person name="Lipzen A."/>
            <person name="Mereny Z."/>
            <person name="Hegedus B."/>
            <person name="Baldrian P."/>
            <person name="Stursova M."/>
            <person name="Weitz H."/>
            <person name="Taylor A."/>
            <person name="Grigoriev I.V."/>
            <person name="Nagy L.G."/>
            <person name="Martin F."/>
            <person name="Kauserud H."/>
        </authorList>
    </citation>
    <scope>NUCLEOTIDE SEQUENCE</scope>
    <source>
        <strain evidence="3">CBHHK182m</strain>
    </source>
</reference>
<organism evidence="3 4">
    <name type="scientific">Mycena metata</name>
    <dbReference type="NCBI Taxonomy" id="1033252"/>
    <lineage>
        <taxon>Eukaryota</taxon>
        <taxon>Fungi</taxon>
        <taxon>Dikarya</taxon>
        <taxon>Basidiomycota</taxon>
        <taxon>Agaricomycotina</taxon>
        <taxon>Agaricomycetes</taxon>
        <taxon>Agaricomycetidae</taxon>
        <taxon>Agaricales</taxon>
        <taxon>Marasmiineae</taxon>
        <taxon>Mycenaceae</taxon>
        <taxon>Mycena</taxon>
    </lineage>
</organism>
<dbReference type="InterPro" id="IPR036047">
    <property type="entry name" value="F-box-like_dom_sf"/>
</dbReference>
<dbReference type="Pfam" id="PF00646">
    <property type="entry name" value="F-box"/>
    <property type="match status" value="1"/>
</dbReference>
<accession>A0AAD7J5Y5</accession>
<dbReference type="AlphaFoldDB" id="A0AAD7J5Y5"/>
<dbReference type="SUPFAM" id="SSF81383">
    <property type="entry name" value="F-box domain"/>
    <property type="match status" value="1"/>
</dbReference>
<feature type="domain" description="F-box" evidence="2">
    <location>
        <begin position="67"/>
        <end position="116"/>
    </location>
</feature>
<protein>
    <recommendedName>
        <fullName evidence="2">F-box domain-containing protein</fullName>
    </recommendedName>
</protein>
<dbReference type="InterPro" id="IPR001810">
    <property type="entry name" value="F-box_dom"/>
</dbReference>
<evidence type="ECO:0000256" key="1">
    <source>
        <dbReference type="SAM" id="MobiDB-lite"/>
    </source>
</evidence>
<proteinExistence type="predicted"/>
<sequence length="688" mass="76781">MEEDELDASQDEFEDRESDDEPSAAKRRKTGKGKAVATKGKGQKVTKAKKPTAMAKGKGKSKRQGSLEGLLDMPMDVFFEILCHLEPEYLLNLSRMNQQFRTSLMSPQSRFVWKAARYNVHGTPAPDPPTGVTEPAWANLLYTPQSACFECGKAGTNFIDFAFRRRLCLACRKEHLLRMTRSGNQARLAFDSEVFPLVPFTTSGGYFGGLSGHPVSYWIPELKAMESTVAEFKDNIKAGRANADAEYDAFKKSRALKVKSIVDTVKDLEAWVHKKEREQYMQKADKKDQRYNAIVERLVEAGYSKEEVPSQYMLAFDKGLQVNSVRPLNDAAWEKMKPKLMEQLDAARAQKARDERQAKLMTVYTASLNLLLPSQHFLLPHQIFYTSPRCSGRLRDRSKLRRLEELADDPATADLSQSEFEAVTVTAFFADISTSALAHITAIAKAASLSISLPKAVSWVTLDTPSADRARCFSELGKLFDLATAVFLVDAQTSGSSSYYQNWRSGWPSLGPAPELPDSKVVFMGRDTMNMKQPDNYAMIFSKRGADAVRALLVPEHLDPATATTAELDARNSLFKCNHCLSDLAFTWRGCVVHYLLENDHSEPSWSLIPAAEAALFTPTGDRFPARQETKWLCNHCTESSYGTYADISGHVLQSHAVASPQEDIDLVYLPKLEECAPRILSMSRASV</sequence>
<dbReference type="SMART" id="SM00256">
    <property type="entry name" value="FBOX"/>
    <property type="match status" value="1"/>
</dbReference>
<keyword evidence="4" id="KW-1185">Reference proteome</keyword>
<evidence type="ECO:0000313" key="4">
    <source>
        <dbReference type="Proteomes" id="UP001215598"/>
    </source>
</evidence>
<feature type="compositionally biased region" description="Acidic residues" evidence="1">
    <location>
        <begin position="1"/>
        <end position="22"/>
    </location>
</feature>
<feature type="compositionally biased region" description="Basic residues" evidence="1">
    <location>
        <begin position="41"/>
        <end position="50"/>
    </location>
</feature>